<evidence type="ECO:0000256" key="2">
    <source>
        <dbReference type="PROSITE-ProRule" id="PRU00302"/>
    </source>
</evidence>
<gene>
    <name evidence="4" type="ORF">AVEN_21719_1</name>
</gene>
<keyword evidence="2" id="KW-0768">Sushi</keyword>
<evidence type="ECO:0000313" key="4">
    <source>
        <dbReference type="EMBL" id="GBM82974.1"/>
    </source>
</evidence>
<reference evidence="4 5" key="1">
    <citation type="journal article" date="2019" name="Sci. Rep.">
        <title>Orb-weaving spider Araneus ventricosus genome elucidates the spidroin gene catalogue.</title>
        <authorList>
            <person name="Kono N."/>
            <person name="Nakamura H."/>
            <person name="Ohtoshi R."/>
            <person name="Moran D.A.P."/>
            <person name="Shinohara A."/>
            <person name="Yoshida Y."/>
            <person name="Fujiwara M."/>
            <person name="Mori M."/>
            <person name="Tomita M."/>
            <person name="Arakawa K."/>
        </authorList>
    </citation>
    <scope>NUCLEOTIDE SEQUENCE [LARGE SCALE GENOMIC DNA]</scope>
</reference>
<sequence length="167" mass="18896">MRTPQEKSQCVAWFKETKFNTQVQLSRLNQMREPPPIYGEHNLFPHCAHDEMPDVYACERWTDRQTCKAKRMDCATCSAGHFGSKCTEGESVLFCYQDEDSILEGSHVIICVNGLNGSWSDSLPQCEKSISCFLCFFLGFSWPGGKVSASGPEGSRLQTRFHRRTAV</sequence>
<organism evidence="4 5">
    <name type="scientific">Araneus ventricosus</name>
    <name type="common">Orbweaver spider</name>
    <name type="synonym">Epeira ventricosa</name>
    <dbReference type="NCBI Taxonomy" id="182803"/>
    <lineage>
        <taxon>Eukaryota</taxon>
        <taxon>Metazoa</taxon>
        <taxon>Ecdysozoa</taxon>
        <taxon>Arthropoda</taxon>
        <taxon>Chelicerata</taxon>
        <taxon>Arachnida</taxon>
        <taxon>Araneae</taxon>
        <taxon>Araneomorphae</taxon>
        <taxon>Entelegynae</taxon>
        <taxon>Araneoidea</taxon>
        <taxon>Araneidae</taxon>
        <taxon>Araneus</taxon>
    </lineage>
</organism>
<proteinExistence type="predicted"/>
<comment type="caution">
    <text evidence="4">The sequence shown here is derived from an EMBL/GenBank/DDBJ whole genome shotgun (WGS) entry which is preliminary data.</text>
</comment>
<evidence type="ECO:0000256" key="1">
    <source>
        <dbReference type="ARBA" id="ARBA00023157"/>
    </source>
</evidence>
<protein>
    <recommendedName>
        <fullName evidence="3">Sushi domain-containing protein</fullName>
    </recommendedName>
</protein>
<keyword evidence="1" id="KW-1015">Disulfide bond</keyword>
<keyword evidence="5" id="KW-1185">Reference proteome</keyword>
<dbReference type="EMBL" id="BGPR01003047">
    <property type="protein sequence ID" value="GBM82974.1"/>
    <property type="molecule type" value="Genomic_DNA"/>
</dbReference>
<dbReference type="Proteomes" id="UP000499080">
    <property type="component" value="Unassembled WGS sequence"/>
</dbReference>
<accession>A0A4Y2IZ91</accession>
<feature type="domain" description="Sushi" evidence="3">
    <location>
        <begin position="75"/>
        <end position="128"/>
    </location>
</feature>
<dbReference type="InterPro" id="IPR000436">
    <property type="entry name" value="Sushi_SCR_CCP_dom"/>
</dbReference>
<evidence type="ECO:0000259" key="3">
    <source>
        <dbReference type="PROSITE" id="PS50923"/>
    </source>
</evidence>
<dbReference type="AlphaFoldDB" id="A0A4Y2IZ91"/>
<name>A0A4Y2IZ91_ARAVE</name>
<evidence type="ECO:0000313" key="5">
    <source>
        <dbReference type="Proteomes" id="UP000499080"/>
    </source>
</evidence>
<comment type="caution">
    <text evidence="2">Lacks conserved residue(s) required for the propagation of feature annotation.</text>
</comment>
<dbReference type="PROSITE" id="PS50923">
    <property type="entry name" value="SUSHI"/>
    <property type="match status" value="1"/>
</dbReference>